<evidence type="ECO:0000256" key="3">
    <source>
        <dbReference type="ARBA" id="ARBA00022729"/>
    </source>
</evidence>
<evidence type="ECO:0000313" key="10">
    <source>
        <dbReference type="Proteomes" id="UP000007148"/>
    </source>
</evidence>
<dbReference type="eggNOG" id="ENOG502QU1Q">
    <property type="taxonomic scope" value="Eukaryota"/>
</dbReference>
<name>G4TLT9_SERID</name>
<feature type="compositionally biased region" description="Low complexity" evidence="7">
    <location>
        <begin position="124"/>
        <end position="142"/>
    </location>
</feature>
<dbReference type="InterPro" id="IPR051836">
    <property type="entry name" value="Kremen_rcpt"/>
</dbReference>
<dbReference type="InterPro" id="IPR002889">
    <property type="entry name" value="WSC_carb-bd"/>
</dbReference>
<keyword evidence="5" id="KW-0472">Membrane</keyword>
<reference evidence="9 10" key="1">
    <citation type="journal article" date="2011" name="PLoS Pathog.">
        <title>Endophytic Life Strategies Decoded by Genome and Transcriptome Analyses of the Mutualistic Root Symbiont Piriformospora indica.</title>
        <authorList>
            <person name="Zuccaro A."/>
            <person name="Lahrmann U."/>
            <person name="Guldener U."/>
            <person name="Langen G."/>
            <person name="Pfiffi S."/>
            <person name="Biedenkopf D."/>
            <person name="Wong P."/>
            <person name="Samans B."/>
            <person name="Grimm C."/>
            <person name="Basiewicz M."/>
            <person name="Murat C."/>
            <person name="Martin F."/>
            <person name="Kogel K.H."/>
        </authorList>
    </citation>
    <scope>NUCLEOTIDE SEQUENCE [LARGE SCALE GENOMIC DNA]</scope>
    <source>
        <strain evidence="9 10">DSM 11827</strain>
    </source>
</reference>
<evidence type="ECO:0000313" key="9">
    <source>
        <dbReference type="EMBL" id="CCA72282.1"/>
    </source>
</evidence>
<dbReference type="GO" id="GO:0005886">
    <property type="term" value="C:plasma membrane"/>
    <property type="evidence" value="ECO:0007669"/>
    <property type="project" value="TreeGrafter"/>
</dbReference>
<dbReference type="Pfam" id="PF01822">
    <property type="entry name" value="WSC"/>
    <property type="match status" value="1"/>
</dbReference>
<gene>
    <name evidence="9" type="ORF">PIIN_06216</name>
</gene>
<protein>
    <recommendedName>
        <fullName evidence="8">WSC domain-containing protein</fullName>
    </recommendedName>
</protein>
<feature type="domain" description="WSC" evidence="8">
    <location>
        <begin position="26"/>
        <end position="118"/>
    </location>
</feature>
<dbReference type="EMBL" id="CAFZ01000156">
    <property type="protein sequence ID" value="CCA72282.1"/>
    <property type="molecule type" value="Genomic_DNA"/>
</dbReference>
<evidence type="ECO:0000256" key="7">
    <source>
        <dbReference type="SAM" id="MobiDB-lite"/>
    </source>
</evidence>
<comment type="subcellular location">
    <subcellularLocation>
        <location evidence="1">Membrane</location>
        <topology evidence="1">Single-pass membrane protein</topology>
    </subcellularLocation>
</comment>
<organism evidence="9 10">
    <name type="scientific">Serendipita indica (strain DSM 11827)</name>
    <name type="common">Root endophyte fungus</name>
    <name type="synonym">Piriformospora indica</name>
    <dbReference type="NCBI Taxonomy" id="1109443"/>
    <lineage>
        <taxon>Eukaryota</taxon>
        <taxon>Fungi</taxon>
        <taxon>Dikarya</taxon>
        <taxon>Basidiomycota</taxon>
        <taxon>Agaricomycotina</taxon>
        <taxon>Agaricomycetes</taxon>
        <taxon>Sebacinales</taxon>
        <taxon>Serendipitaceae</taxon>
        <taxon>Serendipita</taxon>
    </lineage>
</organism>
<sequence length="167" mass="17384">MSSGCGAPTTFEAKNDVSFLKKDIPGWTPVGCASETSNETLLNGARMTITGMTIEKCVNYCNQQGFTYAGTKNRNMCTCGKTLNTSKVSSNHACNLACDGDLNQYCGAVNRVAVYSGNGPVDIPTSTEVPPTSTSGPTTSSPPQAPAPLVTHYGQCGGKMVGMNPLD</sequence>
<dbReference type="HOGENOM" id="CLU_1595187_0_0_1"/>
<evidence type="ECO:0000256" key="6">
    <source>
        <dbReference type="ARBA" id="ARBA00023180"/>
    </source>
</evidence>
<dbReference type="InParanoid" id="G4TLT9"/>
<evidence type="ECO:0000259" key="8">
    <source>
        <dbReference type="PROSITE" id="PS51212"/>
    </source>
</evidence>
<feature type="region of interest" description="Disordered" evidence="7">
    <location>
        <begin position="119"/>
        <end position="147"/>
    </location>
</feature>
<comment type="caution">
    <text evidence="9">The sequence shown here is derived from an EMBL/GenBank/DDBJ whole genome shotgun (WGS) entry which is preliminary data.</text>
</comment>
<keyword evidence="2" id="KW-0812">Transmembrane</keyword>
<dbReference type="STRING" id="1109443.G4TLT9"/>
<dbReference type="PANTHER" id="PTHR24269">
    <property type="entry name" value="KREMEN PROTEIN"/>
    <property type="match status" value="1"/>
</dbReference>
<evidence type="ECO:0000256" key="2">
    <source>
        <dbReference type="ARBA" id="ARBA00022692"/>
    </source>
</evidence>
<dbReference type="SMART" id="SM00321">
    <property type="entry name" value="WSC"/>
    <property type="match status" value="1"/>
</dbReference>
<accession>G4TLT9</accession>
<evidence type="ECO:0000256" key="5">
    <source>
        <dbReference type="ARBA" id="ARBA00023136"/>
    </source>
</evidence>
<dbReference type="PROSITE" id="PS51212">
    <property type="entry name" value="WSC"/>
    <property type="match status" value="1"/>
</dbReference>
<evidence type="ECO:0000256" key="4">
    <source>
        <dbReference type="ARBA" id="ARBA00022989"/>
    </source>
</evidence>
<evidence type="ECO:0000256" key="1">
    <source>
        <dbReference type="ARBA" id="ARBA00004167"/>
    </source>
</evidence>
<keyword evidence="6" id="KW-0325">Glycoprotein</keyword>
<dbReference type="AlphaFoldDB" id="G4TLT9"/>
<dbReference type="OrthoDB" id="74764at2759"/>
<keyword evidence="10" id="KW-1185">Reference proteome</keyword>
<proteinExistence type="predicted"/>
<dbReference type="PANTHER" id="PTHR24269:SF16">
    <property type="entry name" value="PROTEIN SLG1"/>
    <property type="match status" value="1"/>
</dbReference>
<keyword evidence="4" id="KW-1133">Transmembrane helix</keyword>
<dbReference type="Proteomes" id="UP000007148">
    <property type="component" value="Unassembled WGS sequence"/>
</dbReference>
<keyword evidence="3" id="KW-0732">Signal</keyword>